<keyword evidence="1" id="KW-1133">Transmembrane helix</keyword>
<organism evidence="2 3">
    <name type="scientific">Anaerocolumna aminovalerica</name>
    <dbReference type="NCBI Taxonomy" id="1527"/>
    <lineage>
        <taxon>Bacteria</taxon>
        <taxon>Bacillati</taxon>
        <taxon>Bacillota</taxon>
        <taxon>Clostridia</taxon>
        <taxon>Lachnospirales</taxon>
        <taxon>Lachnospiraceae</taxon>
        <taxon>Anaerocolumna</taxon>
    </lineage>
</organism>
<dbReference type="InterPro" id="IPR008875">
    <property type="entry name" value="TraX"/>
</dbReference>
<reference evidence="2 3" key="1">
    <citation type="submission" date="2016-10" db="EMBL/GenBank/DDBJ databases">
        <authorList>
            <person name="de Groot N.N."/>
        </authorList>
    </citation>
    <scope>NUCLEOTIDE SEQUENCE [LARGE SCALE GENOMIC DNA]</scope>
    <source>
        <strain evidence="2 3">DSM 1283</strain>
    </source>
</reference>
<dbReference type="EMBL" id="FOWD01000005">
    <property type="protein sequence ID" value="SFN96040.1"/>
    <property type="molecule type" value="Genomic_DNA"/>
</dbReference>
<dbReference type="RefSeq" id="WP_207650129.1">
    <property type="nucleotide sequence ID" value="NZ_BAABFM010000026.1"/>
</dbReference>
<dbReference type="Pfam" id="PF05857">
    <property type="entry name" value="TraX"/>
    <property type="match status" value="1"/>
</dbReference>
<feature type="transmembrane region" description="Helical" evidence="1">
    <location>
        <begin position="195"/>
        <end position="215"/>
    </location>
</feature>
<keyword evidence="3" id="KW-1185">Reference proteome</keyword>
<proteinExistence type="predicted"/>
<feature type="transmembrane region" description="Helical" evidence="1">
    <location>
        <begin position="254"/>
        <end position="277"/>
    </location>
</feature>
<evidence type="ECO:0000313" key="2">
    <source>
        <dbReference type="EMBL" id="SFN96040.1"/>
    </source>
</evidence>
<feature type="transmembrane region" description="Helical" evidence="1">
    <location>
        <begin position="70"/>
        <end position="93"/>
    </location>
</feature>
<feature type="transmembrane region" description="Helical" evidence="1">
    <location>
        <begin position="105"/>
        <end position="123"/>
    </location>
</feature>
<feature type="transmembrane region" description="Helical" evidence="1">
    <location>
        <begin position="168"/>
        <end position="188"/>
    </location>
</feature>
<feature type="transmembrane region" description="Helical" evidence="1">
    <location>
        <begin position="221"/>
        <end position="242"/>
    </location>
</feature>
<dbReference type="Proteomes" id="UP000198806">
    <property type="component" value="Unassembled WGS sequence"/>
</dbReference>
<evidence type="ECO:0000313" key="3">
    <source>
        <dbReference type="Proteomes" id="UP000198806"/>
    </source>
</evidence>
<keyword evidence="1" id="KW-0472">Membrane</keyword>
<feature type="transmembrane region" description="Helical" evidence="1">
    <location>
        <begin position="38"/>
        <end position="58"/>
    </location>
</feature>
<dbReference type="STRING" id="1527.SAMN04489757_10586"/>
<keyword evidence="1" id="KW-0812">Transmembrane</keyword>
<name>A0A1I5DA26_9FIRM</name>
<sequence>MEKTMKQKGLTGFQLKYIAMFLMVLDHIHYFFEFTGKIPIWFSMLGRLSAPLFLFCIIEGFTHTHNRKKYFTQIYSIAVVMGLIQFFIIELGLTRPDGFYPQNQMLATFSILLIILQGFDWCSKKQWVKGLPAIIVPIILPFLAFFIGSRVPGAWNFINLLSLSILPLHSFIMDGGTFFILQGILMYLFRKNRKWQAIVFVISTIVIDVVLPLALMSGITIELLLTVAFEWMGAFAAILMLMYNGERGAGNKKLFYWFYPGHVYILYGLSFLLYLILNK</sequence>
<evidence type="ECO:0000256" key="1">
    <source>
        <dbReference type="SAM" id="Phobius"/>
    </source>
</evidence>
<protein>
    <submittedName>
        <fullName evidence="2">TraX protein</fullName>
    </submittedName>
</protein>
<accession>A0A1I5DA26</accession>
<feature type="transmembrane region" description="Helical" evidence="1">
    <location>
        <begin position="130"/>
        <end position="148"/>
    </location>
</feature>
<dbReference type="AlphaFoldDB" id="A0A1I5DA26"/>
<gene>
    <name evidence="2" type="ORF">SAMN04489757_10586</name>
</gene>
<feature type="transmembrane region" description="Helical" evidence="1">
    <location>
        <begin position="12"/>
        <end position="32"/>
    </location>
</feature>